<keyword evidence="1" id="KW-1133">Transmembrane helix</keyword>
<evidence type="ECO:0000313" key="2">
    <source>
        <dbReference type="EMBL" id="KAB1064367.1"/>
    </source>
</evidence>
<accession>A0A6N6M7Z2</accession>
<feature type="transmembrane region" description="Helical" evidence="1">
    <location>
        <begin position="47"/>
        <end position="76"/>
    </location>
</feature>
<reference evidence="2 3" key="1">
    <citation type="submission" date="2019-09" db="EMBL/GenBank/DDBJ databases">
        <title>Genomes of Cryomorphaceae.</title>
        <authorList>
            <person name="Bowman J.P."/>
        </authorList>
    </citation>
    <scope>NUCLEOTIDE SEQUENCE [LARGE SCALE GENOMIC DNA]</scope>
    <source>
        <strain evidence="2 3">KCTC 52047</strain>
    </source>
</reference>
<comment type="caution">
    <text evidence="2">The sequence shown here is derived from an EMBL/GenBank/DDBJ whole genome shotgun (WGS) entry which is preliminary data.</text>
</comment>
<organism evidence="2 3">
    <name type="scientific">Salibacter halophilus</name>
    <dbReference type="NCBI Taxonomy" id="1803916"/>
    <lineage>
        <taxon>Bacteria</taxon>
        <taxon>Pseudomonadati</taxon>
        <taxon>Bacteroidota</taxon>
        <taxon>Flavobacteriia</taxon>
        <taxon>Flavobacteriales</taxon>
        <taxon>Salibacteraceae</taxon>
        <taxon>Salibacter</taxon>
    </lineage>
</organism>
<evidence type="ECO:0000256" key="1">
    <source>
        <dbReference type="SAM" id="Phobius"/>
    </source>
</evidence>
<name>A0A6N6M7Z2_9FLAO</name>
<evidence type="ECO:0000313" key="3">
    <source>
        <dbReference type="Proteomes" id="UP000435357"/>
    </source>
</evidence>
<dbReference type="RefSeq" id="WP_151167463.1">
    <property type="nucleotide sequence ID" value="NZ_WACR01000005.1"/>
</dbReference>
<dbReference type="Proteomes" id="UP000435357">
    <property type="component" value="Unassembled WGS sequence"/>
</dbReference>
<gene>
    <name evidence="2" type="ORF">F3059_06600</name>
</gene>
<feature type="transmembrane region" description="Helical" evidence="1">
    <location>
        <begin position="15"/>
        <end position="35"/>
    </location>
</feature>
<keyword evidence="1" id="KW-0812">Transmembrane</keyword>
<proteinExistence type="predicted"/>
<dbReference type="EMBL" id="WACR01000005">
    <property type="protein sequence ID" value="KAB1064367.1"/>
    <property type="molecule type" value="Genomic_DNA"/>
</dbReference>
<protein>
    <submittedName>
        <fullName evidence="2">Uncharacterized protein</fullName>
    </submittedName>
</protein>
<keyword evidence="1" id="KW-0472">Membrane</keyword>
<keyword evidence="3" id="KW-1185">Reference proteome</keyword>
<sequence length="171" mass="20150">MKDIHLILPIKRTPLRTLFILLVMILQCIYPYYFITDVYSRASNHPIIIQVLSFIFALAFFLMAIYVFILLLYYFFGKEEIYFSKEQSFIKRTLFNLGVTKQLGNLELITLDLNDWRSDTSHSLVQYTVMLGKFKVGTKTNKYYIGGVLSEYEAKKLIEKFNQIKKSASYF</sequence>
<dbReference type="AlphaFoldDB" id="A0A6N6M7Z2"/>